<dbReference type="InterPro" id="IPR011650">
    <property type="entry name" value="Peptidase_M20_dimer"/>
</dbReference>
<protein>
    <submittedName>
        <fullName evidence="5">M20 family metallopeptidase</fullName>
    </submittedName>
</protein>
<dbReference type="Gene3D" id="3.40.630.10">
    <property type="entry name" value="Zn peptidases"/>
    <property type="match status" value="1"/>
</dbReference>
<evidence type="ECO:0000259" key="4">
    <source>
        <dbReference type="Pfam" id="PF07687"/>
    </source>
</evidence>
<keyword evidence="6" id="KW-1185">Reference proteome</keyword>
<dbReference type="Pfam" id="PF01546">
    <property type="entry name" value="Peptidase_M20"/>
    <property type="match status" value="1"/>
</dbReference>
<dbReference type="EMBL" id="VDUZ01000023">
    <property type="protein sequence ID" value="TXL73716.1"/>
    <property type="molecule type" value="Genomic_DNA"/>
</dbReference>
<dbReference type="PANTHER" id="PTHR43270:SF12">
    <property type="entry name" value="SUCCINYL-DIAMINOPIMELATE DESUCCINYLASE"/>
    <property type="match status" value="1"/>
</dbReference>
<evidence type="ECO:0000313" key="6">
    <source>
        <dbReference type="Proteomes" id="UP000321638"/>
    </source>
</evidence>
<dbReference type="GO" id="GO:0008233">
    <property type="term" value="F:peptidase activity"/>
    <property type="evidence" value="ECO:0007669"/>
    <property type="project" value="UniProtKB-KW"/>
</dbReference>
<keyword evidence="2" id="KW-0479">Metal-binding</keyword>
<accession>A0A5C8PJY7</accession>
<keyword evidence="1" id="KW-0645">Protease</keyword>
<feature type="domain" description="Peptidase M20 dimerisation" evidence="4">
    <location>
        <begin position="222"/>
        <end position="354"/>
    </location>
</feature>
<keyword evidence="3" id="KW-0378">Hydrolase</keyword>
<dbReference type="NCBIfam" id="NF005478">
    <property type="entry name" value="PRK07079.1"/>
    <property type="match status" value="1"/>
</dbReference>
<dbReference type="RefSeq" id="WP_147848761.1">
    <property type="nucleotide sequence ID" value="NZ_VDUZ01000023.1"/>
</dbReference>
<sequence>MAGSRDGAIRRIEAYFDDGGFLADLQRRVAIPTTSQEADSMPALRAYLADEMTPTLAHLGYACEVIDNPQPQYGPFLIARRNEDPAAPTVLTYGHGDVIRGQDEQWRAGLSPWTIVVEGERIYGRGTADNKGQHSINIAALEAVLAERGRLGFNSTILIETGEETGSPGLAAFCAQHRDKLKADALLGSDGPRLDPKRPAIFGGTRGTMNFTMALDLRAGGHHSGNWGGLLANPGLIMAHAIACVADARGQIKVPEWRPRTLTNSVRAALAGLTIDGGPDGPRIDTEWGEEALTPAERVFGWNSFEVLAFRTGNPDKPVNAIPPSAIAHCQLRFVVGTDPKDILPALRRHLDRHGFGQVAVAPSREVIMNATRLDPDNPWAKWAVASIQRTTGHKPDVIPNLGGSLPNEVFADILGMPTVWVPHSYAACSQHAPNEHLLAPVAREALRLMTGLFWDLGEQGRPQPG</sequence>
<dbReference type="GO" id="GO:0046872">
    <property type="term" value="F:metal ion binding"/>
    <property type="evidence" value="ECO:0007669"/>
    <property type="project" value="UniProtKB-KW"/>
</dbReference>
<comment type="caution">
    <text evidence="5">The sequence shown here is derived from an EMBL/GenBank/DDBJ whole genome shotgun (WGS) entry which is preliminary data.</text>
</comment>
<proteinExistence type="predicted"/>
<dbReference type="Gene3D" id="3.30.70.360">
    <property type="match status" value="1"/>
</dbReference>
<dbReference type="PANTHER" id="PTHR43270">
    <property type="entry name" value="BETA-ALA-HIS DIPEPTIDASE"/>
    <property type="match status" value="1"/>
</dbReference>
<dbReference type="Proteomes" id="UP000321638">
    <property type="component" value="Unassembled WGS sequence"/>
</dbReference>
<dbReference type="InterPro" id="IPR051458">
    <property type="entry name" value="Cyt/Met_Dipeptidase"/>
</dbReference>
<dbReference type="GO" id="GO:0006508">
    <property type="term" value="P:proteolysis"/>
    <property type="evidence" value="ECO:0007669"/>
    <property type="project" value="UniProtKB-KW"/>
</dbReference>
<dbReference type="Pfam" id="PF07687">
    <property type="entry name" value="M20_dimer"/>
    <property type="match status" value="1"/>
</dbReference>
<dbReference type="AlphaFoldDB" id="A0A5C8PJY7"/>
<dbReference type="SUPFAM" id="SSF53187">
    <property type="entry name" value="Zn-dependent exopeptidases"/>
    <property type="match status" value="1"/>
</dbReference>
<gene>
    <name evidence="5" type="ORF">FHP25_20125</name>
</gene>
<evidence type="ECO:0000256" key="1">
    <source>
        <dbReference type="ARBA" id="ARBA00022670"/>
    </source>
</evidence>
<evidence type="ECO:0000256" key="3">
    <source>
        <dbReference type="ARBA" id="ARBA00022801"/>
    </source>
</evidence>
<evidence type="ECO:0000313" key="5">
    <source>
        <dbReference type="EMBL" id="TXL73716.1"/>
    </source>
</evidence>
<organism evidence="5 6">
    <name type="scientific">Vineibacter terrae</name>
    <dbReference type="NCBI Taxonomy" id="2586908"/>
    <lineage>
        <taxon>Bacteria</taxon>
        <taxon>Pseudomonadati</taxon>
        <taxon>Pseudomonadota</taxon>
        <taxon>Alphaproteobacteria</taxon>
        <taxon>Hyphomicrobiales</taxon>
        <taxon>Vineibacter</taxon>
    </lineage>
</organism>
<reference evidence="5 6" key="1">
    <citation type="submission" date="2019-06" db="EMBL/GenBank/DDBJ databases">
        <title>New taxonomy in bacterial strain CC-CFT640, isolated from vineyard.</title>
        <authorList>
            <person name="Lin S.-Y."/>
            <person name="Tsai C.-F."/>
            <person name="Young C.-C."/>
        </authorList>
    </citation>
    <scope>NUCLEOTIDE SEQUENCE [LARGE SCALE GENOMIC DNA]</scope>
    <source>
        <strain evidence="5 6">CC-CFT640</strain>
    </source>
</reference>
<evidence type="ECO:0000256" key="2">
    <source>
        <dbReference type="ARBA" id="ARBA00022723"/>
    </source>
</evidence>
<name>A0A5C8PJY7_9HYPH</name>
<dbReference type="InterPro" id="IPR002933">
    <property type="entry name" value="Peptidase_M20"/>
</dbReference>
<dbReference type="OrthoDB" id="9761532at2"/>